<comment type="caution">
    <text evidence="1">The sequence shown here is derived from an EMBL/GenBank/DDBJ whole genome shotgun (WGS) entry which is preliminary data.</text>
</comment>
<proteinExistence type="predicted"/>
<reference evidence="1" key="2">
    <citation type="journal article" date="2024" name="Plant">
        <title>Genomic evolution and insights into agronomic trait innovations of Sesamum species.</title>
        <authorList>
            <person name="Miao H."/>
            <person name="Wang L."/>
            <person name="Qu L."/>
            <person name="Liu H."/>
            <person name="Sun Y."/>
            <person name="Le M."/>
            <person name="Wang Q."/>
            <person name="Wei S."/>
            <person name="Zheng Y."/>
            <person name="Lin W."/>
            <person name="Duan Y."/>
            <person name="Cao H."/>
            <person name="Xiong S."/>
            <person name="Wang X."/>
            <person name="Wei L."/>
            <person name="Li C."/>
            <person name="Ma Q."/>
            <person name="Ju M."/>
            <person name="Zhao R."/>
            <person name="Li G."/>
            <person name="Mu C."/>
            <person name="Tian Q."/>
            <person name="Mei H."/>
            <person name="Zhang T."/>
            <person name="Gao T."/>
            <person name="Zhang H."/>
        </authorList>
    </citation>
    <scope>NUCLEOTIDE SEQUENCE</scope>
    <source>
        <strain evidence="1">3651</strain>
    </source>
</reference>
<evidence type="ECO:0000313" key="1">
    <source>
        <dbReference type="EMBL" id="KAK4421406.1"/>
    </source>
</evidence>
<organism evidence="1 2">
    <name type="scientific">Sesamum alatum</name>
    <dbReference type="NCBI Taxonomy" id="300844"/>
    <lineage>
        <taxon>Eukaryota</taxon>
        <taxon>Viridiplantae</taxon>
        <taxon>Streptophyta</taxon>
        <taxon>Embryophyta</taxon>
        <taxon>Tracheophyta</taxon>
        <taxon>Spermatophyta</taxon>
        <taxon>Magnoliopsida</taxon>
        <taxon>eudicotyledons</taxon>
        <taxon>Gunneridae</taxon>
        <taxon>Pentapetalae</taxon>
        <taxon>asterids</taxon>
        <taxon>lamiids</taxon>
        <taxon>Lamiales</taxon>
        <taxon>Pedaliaceae</taxon>
        <taxon>Sesamum</taxon>
    </lineage>
</organism>
<sequence>MSSVERCPSPTHHRRRGWWWSESEEEVDRRWGVSVRRCSWSETRLLASNLATKWLCDAHREAARAAAWADNSESGWWRRVAWRWATGWWRQFGRRPTDGEELRCV</sequence>
<dbReference type="AlphaFoldDB" id="A0AAE1Y0B0"/>
<accession>A0AAE1Y0B0</accession>
<evidence type="ECO:0000313" key="2">
    <source>
        <dbReference type="Proteomes" id="UP001293254"/>
    </source>
</evidence>
<gene>
    <name evidence="1" type="ORF">Salat_2091100</name>
</gene>
<dbReference type="EMBL" id="JACGWO010000008">
    <property type="protein sequence ID" value="KAK4421406.1"/>
    <property type="molecule type" value="Genomic_DNA"/>
</dbReference>
<keyword evidence="2" id="KW-1185">Reference proteome</keyword>
<name>A0AAE1Y0B0_9LAMI</name>
<dbReference type="Proteomes" id="UP001293254">
    <property type="component" value="Unassembled WGS sequence"/>
</dbReference>
<reference evidence="1" key="1">
    <citation type="submission" date="2020-06" db="EMBL/GenBank/DDBJ databases">
        <authorList>
            <person name="Li T."/>
            <person name="Hu X."/>
            <person name="Zhang T."/>
            <person name="Song X."/>
            <person name="Zhang H."/>
            <person name="Dai N."/>
            <person name="Sheng W."/>
            <person name="Hou X."/>
            <person name="Wei L."/>
        </authorList>
    </citation>
    <scope>NUCLEOTIDE SEQUENCE</scope>
    <source>
        <strain evidence="1">3651</strain>
        <tissue evidence="1">Leaf</tissue>
    </source>
</reference>
<protein>
    <submittedName>
        <fullName evidence="1">Uncharacterized protein</fullName>
    </submittedName>
</protein>